<proteinExistence type="inferred from homology"/>
<evidence type="ECO:0000256" key="5">
    <source>
        <dbReference type="ARBA" id="ARBA00022692"/>
    </source>
</evidence>
<feature type="domain" description="Peptidase M50" evidence="18">
    <location>
        <begin position="73"/>
        <end position="145"/>
    </location>
</feature>
<dbReference type="InterPro" id="IPR046342">
    <property type="entry name" value="CBS_dom_sf"/>
</dbReference>
<dbReference type="PANTHER" id="PTHR39188">
    <property type="entry name" value="MEMBRANE-ASSOCIATED ZINC METALLOPROTEASE M50B"/>
    <property type="match status" value="1"/>
</dbReference>
<dbReference type="PIRSF" id="PIRSF006404">
    <property type="entry name" value="UCP006404_Pept_M50_CBS"/>
    <property type="match status" value="1"/>
</dbReference>
<reference evidence="19 20" key="1">
    <citation type="submission" date="2020-08" db="EMBL/GenBank/DDBJ databases">
        <title>Sequencing the genomes of 1000 actinobacteria strains.</title>
        <authorList>
            <person name="Klenk H.-P."/>
        </authorList>
    </citation>
    <scope>NUCLEOTIDE SEQUENCE [LARGE SCALE GENOMIC DNA]</scope>
    <source>
        <strain evidence="19 20">DSM 44593</strain>
    </source>
</reference>
<dbReference type="GO" id="GO:0005886">
    <property type="term" value="C:plasma membrane"/>
    <property type="evidence" value="ECO:0007669"/>
    <property type="project" value="UniProtKB-SubCell"/>
</dbReference>
<evidence type="ECO:0000256" key="1">
    <source>
        <dbReference type="ARBA" id="ARBA00004651"/>
    </source>
</evidence>
<keyword evidence="4 14" id="KW-0645">Protease</keyword>
<keyword evidence="13 14" id="KW-0472">Membrane</keyword>
<feature type="compositionally biased region" description="Low complexity" evidence="17">
    <location>
        <begin position="1"/>
        <end position="17"/>
    </location>
</feature>
<comment type="similarity">
    <text evidence="2 14">Belongs to the peptidase M50B family.</text>
</comment>
<evidence type="ECO:0000256" key="11">
    <source>
        <dbReference type="ARBA" id="ARBA00023049"/>
    </source>
</evidence>
<evidence type="ECO:0000256" key="10">
    <source>
        <dbReference type="ARBA" id="ARBA00022989"/>
    </source>
</evidence>
<feature type="region of interest" description="Disordered" evidence="17">
    <location>
        <begin position="1"/>
        <end position="20"/>
    </location>
</feature>
<evidence type="ECO:0000256" key="14">
    <source>
        <dbReference type="PIRNR" id="PIRNR006404"/>
    </source>
</evidence>
<evidence type="ECO:0000256" key="7">
    <source>
        <dbReference type="ARBA" id="ARBA00022737"/>
    </source>
</evidence>
<evidence type="ECO:0000256" key="2">
    <source>
        <dbReference type="ARBA" id="ARBA00007931"/>
    </source>
</evidence>
<feature type="transmembrane region" description="Helical" evidence="14">
    <location>
        <begin position="33"/>
        <end position="52"/>
    </location>
</feature>
<evidence type="ECO:0000256" key="16">
    <source>
        <dbReference type="PIRSR" id="PIRSR006404-2"/>
    </source>
</evidence>
<dbReference type="GO" id="GO:0008237">
    <property type="term" value="F:metallopeptidase activity"/>
    <property type="evidence" value="ECO:0007669"/>
    <property type="project" value="UniProtKB-UniRule"/>
</dbReference>
<evidence type="ECO:0000256" key="4">
    <source>
        <dbReference type="ARBA" id="ARBA00022670"/>
    </source>
</evidence>
<feature type="transmembrane region" description="Helical" evidence="14">
    <location>
        <begin position="125"/>
        <end position="147"/>
    </location>
</feature>
<evidence type="ECO:0000256" key="17">
    <source>
        <dbReference type="SAM" id="MobiDB-lite"/>
    </source>
</evidence>
<feature type="transmembrane region" description="Helical" evidence="14">
    <location>
        <begin position="233"/>
        <end position="255"/>
    </location>
</feature>
<feature type="binding site" evidence="16">
    <location>
        <position position="84"/>
    </location>
    <ligand>
        <name>Zn(2+)</name>
        <dbReference type="ChEBI" id="CHEBI:29105"/>
        <note>catalytic</note>
    </ligand>
</feature>
<dbReference type="CDD" id="cd06164">
    <property type="entry name" value="S2P-M50_SpoIVFB_CBS"/>
    <property type="match status" value="1"/>
</dbReference>
<dbReference type="PANTHER" id="PTHR39188:SF3">
    <property type="entry name" value="STAGE IV SPORULATION PROTEIN FB"/>
    <property type="match status" value="1"/>
</dbReference>
<name>A0A841E782_9ACTN</name>
<protein>
    <recommendedName>
        <fullName evidence="14">Zinc metalloprotease</fullName>
    </recommendedName>
</protein>
<keyword evidence="9 14" id="KW-0862">Zinc</keyword>
<evidence type="ECO:0000313" key="19">
    <source>
        <dbReference type="EMBL" id="MBB5996420.1"/>
    </source>
</evidence>
<feature type="transmembrane region" description="Helical" evidence="14">
    <location>
        <begin position="95"/>
        <end position="113"/>
    </location>
</feature>
<feature type="active site" evidence="15">
    <location>
        <position position="85"/>
    </location>
</feature>
<comment type="caution">
    <text evidence="19">The sequence shown here is derived from an EMBL/GenBank/DDBJ whole genome shotgun (WGS) entry which is preliminary data.</text>
</comment>
<keyword evidence="7" id="KW-0677">Repeat</keyword>
<feature type="transmembrane region" description="Helical" evidence="14">
    <location>
        <begin position="197"/>
        <end position="221"/>
    </location>
</feature>
<comment type="subcellular location">
    <subcellularLocation>
        <location evidence="1 14">Cell membrane</location>
        <topology evidence="1 14">Multi-pass membrane protein</topology>
    </subcellularLocation>
</comment>
<dbReference type="InterPro" id="IPR016483">
    <property type="entry name" value="UCP006404_Pept_M50_CBS"/>
</dbReference>
<accession>A0A841E782</accession>
<dbReference type="GO" id="GO:0046872">
    <property type="term" value="F:metal ion binding"/>
    <property type="evidence" value="ECO:0007669"/>
    <property type="project" value="UniProtKB-UniRule"/>
</dbReference>
<evidence type="ECO:0000256" key="15">
    <source>
        <dbReference type="PIRSR" id="PIRSR006404-1"/>
    </source>
</evidence>
<evidence type="ECO:0000256" key="3">
    <source>
        <dbReference type="ARBA" id="ARBA00022475"/>
    </source>
</evidence>
<organism evidence="19 20">
    <name type="scientific">Streptomonospora salina</name>
    <dbReference type="NCBI Taxonomy" id="104205"/>
    <lineage>
        <taxon>Bacteria</taxon>
        <taxon>Bacillati</taxon>
        <taxon>Actinomycetota</taxon>
        <taxon>Actinomycetes</taxon>
        <taxon>Streptosporangiales</taxon>
        <taxon>Nocardiopsidaceae</taxon>
        <taxon>Streptomonospora</taxon>
    </lineage>
</organism>
<feature type="transmembrane region" description="Helical" evidence="14">
    <location>
        <begin position="159"/>
        <end position="177"/>
    </location>
</feature>
<dbReference type="Proteomes" id="UP000578077">
    <property type="component" value="Unassembled WGS sequence"/>
</dbReference>
<keyword evidence="11 14" id="KW-0482">Metalloprotease</keyword>
<keyword evidence="5 14" id="KW-0812">Transmembrane</keyword>
<keyword evidence="3 14" id="KW-1003">Cell membrane</keyword>
<evidence type="ECO:0000256" key="9">
    <source>
        <dbReference type="ARBA" id="ARBA00022833"/>
    </source>
</evidence>
<feature type="binding site" evidence="16">
    <location>
        <position position="88"/>
    </location>
    <ligand>
        <name>Zn(2+)</name>
        <dbReference type="ChEBI" id="CHEBI:29105"/>
        <note>catalytic</note>
    </ligand>
</feature>
<evidence type="ECO:0000256" key="13">
    <source>
        <dbReference type="ARBA" id="ARBA00023136"/>
    </source>
</evidence>
<keyword evidence="8 14" id="KW-0378">Hydrolase</keyword>
<dbReference type="EMBL" id="JACHLY010000001">
    <property type="protein sequence ID" value="MBB5996420.1"/>
    <property type="molecule type" value="Genomic_DNA"/>
</dbReference>
<sequence>MTHSGSSTPPESPSTARSTRDGSGWLMARPFGIPVYVTPSWLIIAAVITLIYEPVVERTLHLGPLSYVVAFVFAVLLYASVLIHELAHCVTARMFGLPVARITLYMLGGLSQIEREAPTPGREFLVAVSGPVLSLALAAAGFAGYWLVDPQTVVGVLVWQLWVANLLVGVFNLLPGLPLDGGRLVRAAVWALTRRPYAGTVVAAWGGRLLAVAIVAVPVLYGLATGSAPDLFGMVWAVLLASFMWMGAASALRAARVRERVPTLRARRLGRRVVAVGADTSVAEARRRMEAAGARAVVVADTAGTPTSIVNEAAAAAVPDTRLPWVPVSSVARAITSGAVVGADLEGEELLEALRAHPAQEYLLVEADGSVYGALYTSDIQQAFVRR</sequence>
<dbReference type="Gene3D" id="3.10.580.10">
    <property type="entry name" value="CBS-domain"/>
    <property type="match status" value="1"/>
</dbReference>
<keyword evidence="6 14" id="KW-0479">Metal-binding</keyword>
<dbReference type="Pfam" id="PF02163">
    <property type="entry name" value="Peptidase_M50"/>
    <property type="match status" value="2"/>
</dbReference>
<comment type="cofactor">
    <cofactor evidence="14 16">
        <name>Zn(2+)</name>
        <dbReference type="ChEBI" id="CHEBI:29105"/>
    </cofactor>
    <text evidence="14 16">Binds 1 zinc ion per subunit.</text>
</comment>
<keyword evidence="20" id="KW-1185">Reference proteome</keyword>
<evidence type="ECO:0000256" key="8">
    <source>
        <dbReference type="ARBA" id="ARBA00022801"/>
    </source>
</evidence>
<feature type="binding site" evidence="16">
    <location>
        <position position="180"/>
    </location>
    <ligand>
        <name>Zn(2+)</name>
        <dbReference type="ChEBI" id="CHEBI:29105"/>
        <note>catalytic</note>
    </ligand>
</feature>
<evidence type="ECO:0000256" key="12">
    <source>
        <dbReference type="ARBA" id="ARBA00023122"/>
    </source>
</evidence>
<keyword evidence="10 14" id="KW-1133">Transmembrane helix</keyword>
<dbReference type="AlphaFoldDB" id="A0A841E782"/>
<dbReference type="SUPFAM" id="SSF54631">
    <property type="entry name" value="CBS-domain pair"/>
    <property type="match status" value="1"/>
</dbReference>
<evidence type="ECO:0000259" key="18">
    <source>
        <dbReference type="Pfam" id="PF02163"/>
    </source>
</evidence>
<dbReference type="InterPro" id="IPR008915">
    <property type="entry name" value="Peptidase_M50"/>
</dbReference>
<gene>
    <name evidence="19" type="ORF">HNR25_000171</name>
</gene>
<evidence type="ECO:0000313" key="20">
    <source>
        <dbReference type="Proteomes" id="UP000578077"/>
    </source>
</evidence>
<dbReference type="GO" id="GO:0006508">
    <property type="term" value="P:proteolysis"/>
    <property type="evidence" value="ECO:0007669"/>
    <property type="project" value="UniProtKB-KW"/>
</dbReference>
<evidence type="ECO:0000256" key="6">
    <source>
        <dbReference type="ARBA" id="ARBA00022723"/>
    </source>
</evidence>
<feature type="domain" description="Peptidase M50" evidence="18">
    <location>
        <begin position="153"/>
        <end position="203"/>
    </location>
</feature>
<dbReference type="RefSeq" id="WP_312862283.1">
    <property type="nucleotide sequence ID" value="NZ_BAABKT010000044.1"/>
</dbReference>
<feature type="transmembrane region" description="Helical" evidence="14">
    <location>
        <begin position="64"/>
        <end position="83"/>
    </location>
</feature>
<keyword evidence="12" id="KW-0129">CBS domain</keyword>